<dbReference type="GO" id="GO:0043856">
    <property type="term" value="F:anti-sigma factor antagonist activity"/>
    <property type="evidence" value="ECO:0007669"/>
    <property type="project" value="InterPro"/>
</dbReference>
<name>A0A328B8P1_9CAUL</name>
<sequence>MQIREDIRDGACVISAEGRLDSGSAGELEAVLPARVQAQGKVVLDLAAVPYVSSAGLRVLLLGAKAARSTGHRLVLCGIAPAVREVFDISGFTSLFTLEDDLDSALAALG</sequence>
<evidence type="ECO:0000313" key="4">
    <source>
        <dbReference type="EMBL" id="RAK63035.1"/>
    </source>
</evidence>
<dbReference type="Pfam" id="PF01740">
    <property type="entry name" value="STAS"/>
    <property type="match status" value="1"/>
</dbReference>
<comment type="caution">
    <text evidence="4">The sequence shown here is derived from an EMBL/GenBank/DDBJ whole genome shotgun (WGS) entry which is preliminary data.</text>
</comment>
<proteinExistence type="inferred from homology"/>
<dbReference type="InterPro" id="IPR036513">
    <property type="entry name" value="STAS_dom_sf"/>
</dbReference>
<dbReference type="InterPro" id="IPR003658">
    <property type="entry name" value="Anti-sigma_ant"/>
</dbReference>
<dbReference type="PANTHER" id="PTHR33495">
    <property type="entry name" value="ANTI-SIGMA FACTOR ANTAGONIST TM_1081-RELATED-RELATED"/>
    <property type="match status" value="1"/>
</dbReference>
<dbReference type="PROSITE" id="PS50801">
    <property type="entry name" value="STAS"/>
    <property type="match status" value="1"/>
</dbReference>
<organism evidence="4 5">
    <name type="scientific">Phenylobacterium kunshanense</name>
    <dbReference type="NCBI Taxonomy" id="1445034"/>
    <lineage>
        <taxon>Bacteria</taxon>
        <taxon>Pseudomonadati</taxon>
        <taxon>Pseudomonadota</taxon>
        <taxon>Alphaproteobacteria</taxon>
        <taxon>Caulobacterales</taxon>
        <taxon>Caulobacteraceae</taxon>
        <taxon>Phenylobacterium</taxon>
    </lineage>
</organism>
<evidence type="ECO:0000256" key="1">
    <source>
        <dbReference type="ARBA" id="ARBA00009013"/>
    </source>
</evidence>
<evidence type="ECO:0000313" key="5">
    <source>
        <dbReference type="Proteomes" id="UP000249524"/>
    </source>
</evidence>
<dbReference type="InterPro" id="IPR002645">
    <property type="entry name" value="STAS_dom"/>
</dbReference>
<keyword evidence="5" id="KW-1185">Reference proteome</keyword>
<comment type="similarity">
    <text evidence="1 2">Belongs to the anti-sigma-factor antagonist family.</text>
</comment>
<dbReference type="EMBL" id="QFYS01000009">
    <property type="protein sequence ID" value="RAK63035.1"/>
    <property type="molecule type" value="Genomic_DNA"/>
</dbReference>
<gene>
    <name evidence="4" type="ORF">DJ019_17330</name>
</gene>
<dbReference type="RefSeq" id="WP_111277374.1">
    <property type="nucleotide sequence ID" value="NZ_QFYS01000009.1"/>
</dbReference>
<feature type="domain" description="STAS" evidence="3">
    <location>
        <begin position="1"/>
        <end position="109"/>
    </location>
</feature>
<dbReference type="Gene3D" id="3.30.750.24">
    <property type="entry name" value="STAS domain"/>
    <property type="match status" value="1"/>
</dbReference>
<accession>A0A328B8P1</accession>
<dbReference type="OrthoDB" id="280847at2"/>
<dbReference type="AlphaFoldDB" id="A0A328B8P1"/>
<dbReference type="NCBIfam" id="TIGR00377">
    <property type="entry name" value="ant_ant_sig"/>
    <property type="match status" value="1"/>
</dbReference>
<reference evidence="4 5" key="1">
    <citation type="submission" date="2018-05" db="EMBL/GenBank/DDBJ databases">
        <authorList>
            <person name="Lanie J.A."/>
            <person name="Ng W.-L."/>
            <person name="Kazmierczak K.M."/>
            <person name="Andrzejewski T.M."/>
            <person name="Davidsen T.M."/>
            <person name="Wayne K.J."/>
            <person name="Tettelin H."/>
            <person name="Glass J.I."/>
            <person name="Rusch D."/>
            <person name="Podicherti R."/>
            <person name="Tsui H.-C.T."/>
            <person name="Winkler M.E."/>
        </authorList>
    </citation>
    <scope>NUCLEOTIDE SEQUENCE [LARGE SCALE GENOMIC DNA]</scope>
    <source>
        <strain evidence="4 5">BUT-10</strain>
    </source>
</reference>
<dbReference type="CDD" id="cd07043">
    <property type="entry name" value="STAS_anti-anti-sigma_factors"/>
    <property type="match status" value="1"/>
</dbReference>
<evidence type="ECO:0000256" key="2">
    <source>
        <dbReference type="RuleBase" id="RU003749"/>
    </source>
</evidence>
<protein>
    <recommendedName>
        <fullName evidence="2">Anti-sigma factor antagonist</fullName>
    </recommendedName>
</protein>
<dbReference type="SUPFAM" id="SSF52091">
    <property type="entry name" value="SpoIIaa-like"/>
    <property type="match status" value="1"/>
</dbReference>
<evidence type="ECO:0000259" key="3">
    <source>
        <dbReference type="PROSITE" id="PS50801"/>
    </source>
</evidence>
<dbReference type="Proteomes" id="UP000249524">
    <property type="component" value="Unassembled WGS sequence"/>
</dbReference>